<evidence type="ECO:0000313" key="2">
    <source>
        <dbReference type="Proteomes" id="UP000297703"/>
    </source>
</evidence>
<reference evidence="1 2" key="2">
    <citation type="submission" date="2019-04" db="EMBL/GenBank/DDBJ databases">
        <title>The genome sequence of big-headed turtle.</title>
        <authorList>
            <person name="Gong S."/>
        </authorList>
    </citation>
    <scope>NUCLEOTIDE SEQUENCE [LARGE SCALE GENOMIC DNA]</scope>
    <source>
        <strain evidence="1">DO16091913</strain>
        <tissue evidence="1">Muscle</tissue>
    </source>
</reference>
<keyword evidence="2" id="KW-1185">Reference proteome</keyword>
<protein>
    <submittedName>
        <fullName evidence="1">Centrosomal protein of 164 kDa</fullName>
    </submittedName>
</protein>
<accession>A0A4D9E7Z1</accession>
<evidence type="ECO:0000313" key="1">
    <source>
        <dbReference type="EMBL" id="TFK03183.1"/>
    </source>
</evidence>
<comment type="caution">
    <text evidence="1">The sequence shown here is derived from an EMBL/GenBank/DDBJ whole genome shotgun (WGS) entry which is preliminary data.</text>
</comment>
<dbReference type="Proteomes" id="UP000297703">
    <property type="component" value="Unassembled WGS sequence"/>
</dbReference>
<gene>
    <name evidence="1" type="ORF">DR999_PMT14403</name>
</gene>
<dbReference type="EMBL" id="QXTE01000165">
    <property type="protein sequence ID" value="TFK03183.1"/>
    <property type="molecule type" value="Genomic_DNA"/>
</dbReference>
<name>A0A4D9E7Z1_9SAUR</name>
<reference evidence="1 2" key="1">
    <citation type="submission" date="2019-04" db="EMBL/GenBank/DDBJ databases">
        <title>Draft genome of the big-headed turtle Platysternon megacephalum.</title>
        <authorList>
            <person name="Gong S."/>
        </authorList>
    </citation>
    <scope>NUCLEOTIDE SEQUENCE [LARGE SCALE GENOMIC DNA]</scope>
    <source>
        <strain evidence="1">DO16091913</strain>
        <tissue evidence="1">Muscle</tissue>
    </source>
</reference>
<dbReference type="AlphaFoldDB" id="A0A4D9E7Z1"/>
<proteinExistence type="predicted"/>
<organism evidence="1 2">
    <name type="scientific">Platysternon megacephalum</name>
    <name type="common">big-headed turtle</name>
    <dbReference type="NCBI Taxonomy" id="55544"/>
    <lineage>
        <taxon>Eukaryota</taxon>
        <taxon>Metazoa</taxon>
        <taxon>Chordata</taxon>
        <taxon>Craniata</taxon>
        <taxon>Vertebrata</taxon>
        <taxon>Euteleostomi</taxon>
        <taxon>Archelosauria</taxon>
        <taxon>Testudinata</taxon>
        <taxon>Testudines</taxon>
        <taxon>Cryptodira</taxon>
        <taxon>Durocryptodira</taxon>
        <taxon>Testudinoidea</taxon>
        <taxon>Platysternidae</taxon>
        <taxon>Platysternon</taxon>
    </lineage>
</organism>
<sequence length="99" mass="10896">MHSSANRTFADSQCHVIQTTAQEKGICRDVCEKGWRHLQKGSPGDLSLEAGETSQLVPTIQSLSGCRISQSFCTFAHFQAQCLMNHLSGIGLSLIYFCF</sequence>